<comment type="similarity">
    <text evidence="1 6">Belongs to the iron/manganese superoxide dismutase family.</text>
</comment>
<dbReference type="Pfam" id="PF02777">
    <property type="entry name" value="Sod_Fe_C"/>
    <property type="match status" value="1"/>
</dbReference>
<evidence type="ECO:0000256" key="1">
    <source>
        <dbReference type="ARBA" id="ARBA00008714"/>
    </source>
</evidence>
<evidence type="ECO:0000259" key="7">
    <source>
        <dbReference type="Pfam" id="PF00081"/>
    </source>
</evidence>
<dbReference type="GO" id="GO:0046872">
    <property type="term" value="F:metal ion binding"/>
    <property type="evidence" value="ECO:0007669"/>
    <property type="project" value="UniProtKB-KW"/>
</dbReference>
<dbReference type="Gene3D" id="1.10.287.990">
    <property type="entry name" value="Fe,Mn superoxide dismutase (SOD) domain"/>
    <property type="match status" value="1"/>
</dbReference>
<feature type="binding site" evidence="5">
    <location>
        <position position="29"/>
    </location>
    <ligand>
        <name>Mn(2+)</name>
        <dbReference type="ChEBI" id="CHEBI:29035"/>
    </ligand>
</feature>
<dbReference type="PRINTS" id="PR01703">
    <property type="entry name" value="MNSODISMTASE"/>
</dbReference>
<dbReference type="FunFam" id="3.55.40.20:FF:000004">
    <property type="entry name" value="Superoxide dismutase [Fe]"/>
    <property type="match status" value="1"/>
</dbReference>
<proteinExistence type="inferred from homology"/>
<keyword evidence="4 6" id="KW-0560">Oxidoreductase</keyword>
<evidence type="ECO:0000256" key="2">
    <source>
        <dbReference type="ARBA" id="ARBA00012682"/>
    </source>
</evidence>
<evidence type="ECO:0000259" key="8">
    <source>
        <dbReference type="Pfam" id="PF02777"/>
    </source>
</evidence>
<protein>
    <recommendedName>
        <fullName evidence="2 6">Superoxide dismutase</fullName>
        <ecNumber evidence="2 6">1.15.1.1</ecNumber>
    </recommendedName>
</protein>
<evidence type="ECO:0000256" key="6">
    <source>
        <dbReference type="RuleBase" id="RU000414"/>
    </source>
</evidence>
<dbReference type="InterPro" id="IPR036324">
    <property type="entry name" value="Mn/Fe_SOD_N_sf"/>
</dbReference>
<dbReference type="InterPro" id="IPR001189">
    <property type="entry name" value="Mn/Fe_SOD"/>
</dbReference>
<accession>A0A9E2LDY8</accession>
<comment type="catalytic activity">
    <reaction evidence="6">
        <text>2 superoxide + 2 H(+) = H2O2 + O2</text>
        <dbReference type="Rhea" id="RHEA:20696"/>
        <dbReference type="ChEBI" id="CHEBI:15378"/>
        <dbReference type="ChEBI" id="CHEBI:15379"/>
        <dbReference type="ChEBI" id="CHEBI:16240"/>
        <dbReference type="ChEBI" id="CHEBI:18421"/>
        <dbReference type="EC" id="1.15.1.1"/>
    </reaction>
</comment>
<dbReference type="PROSITE" id="PS00088">
    <property type="entry name" value="SOD_MN"/>
    <property type="match status" value="1"/>
</dbReference>
<dbReference type="GO" id="GO:0005737">
    <property type="term" value="C:cytoplasm"/>
    <property type="evidence" value="ECO:0007669"/>
    <property type="project" value="TreeGrafter"/>
</dbReference>
<dbReference type="Proteomes" id="UP000823865">
    <property type="component" value="Unassembled WGS sequence"/>
</dbReference>
<feature type="binding site" evidence="5">
    <location>
        <position position="164"/>
    </location>
    <ligand>
        <name>Mn(2+)</name>
        <dbReference type="ChEBI" id="CHEBI:29035"/>
    </ligand>
</feature>
<dbReference type="InterPro" id="IPR019833">
    <property type="entry name" value="Mn/Fe_SOD_BS"/>
</dbReference>
<dbReference type="InterPro" id="IPR036314">
    <property type="entry name" value="SOD_C_sf"/>
</dbReference>
<evidence type="ECO:0000256" key="4">
    <source>
        <dbReference type="ARBA" id="ARBA00023002"/>
    </source>
</evidence>
<sequence length="201" mass="23115">MATQIQMPELRYGLSDLAPVISEETLNYHYGKHLQTYVNQLNTLIEATEYEDMVLADIIREAPAGPLFNNAGQVFNHAMYFEQFAAPVKEGEENLPTGALEEAIYASFGDFETFRQLMSDAALKLFGSGWAWLVQTENGSLKIEQYPNADNPLKHDQVPLLCIDVWEHAYYLDYQNRRAEYIQKIWNIIDWEIVAARMSVR</sequence>
<evidence type="ECO:0000313" key="9">
    <source>
        <dbReference type="EMBL" id="MBU3854648.1"/>
    </source>
</evidence>
<evidence type="ECO:0000313" key="10">
    <source>
        <dbReference type="Proteomes" id="UP000823865"/>
    </source>
</evidence>
<keyword evidence="3 5" id="KW-0479">Metal-binding</keyword>
<dbReference type="Pfam" id="PF00081">
    <property type="entry name" value="Sod_Fe_N"/>
    <property type="match status" value="1"/>
</dbReference>
<comment type="function">
    <text evidence="6">Destroys radicals which are normally produced within the cells and which are toxic to biological systems.</text>
</comment>
<feature type="domain" description="Manganese/iron superoxide dismutase N-terminal" evidence="7">
    <location>
        <begin position="6"/>
        <end position="84"/>
    </location>
</feature>
<comment type="caution">
    <text evidence="9">The sequence shown here is derived from an EMBL/GenBank/DDBJ whole genome shotgun (WGS) entry which is preliminary data.</text>
</comment>
<name>A0A9E2LDY8_9BACT</name>
<dbReference type="SUPFAM" id="SSF54719">
    <property type="entry name" value="Fe,Mn superoxide dismutase (SOD), C-terminal domain"/>
    <property type="match status" value="1"/>
</dbReference>
<organism evidence="9 10">
    <name type="scientific">Candidatus Paraprevotella stercoravium</name>
    <dbReference type="NCBI Taxonomy" id="2838725"/>
    <lineage>
        <taxon>Bacteria</taxon>
        <taxon>Pseudomonadati</taxon>
        <taxon>Bacteroidota</taxon>
        <taxon>Bacteroidia</taxon>
        <taxon>Bacteroidales</taxon>
        <taxon>Prevotellaceae</taxon>
        <taxon>Paraprevotella</taxon>
    </lineage>
</organism>
<feature type="binding site" evidence="5">
    <location>
        <position position="77"/>
    </location>
    <ligand>
        <name>Mn(2+)</name>
        <dbReference type="ChEBI" id="CHEBI:29035"/>
    </ligand>
</feature>
<dbReference type="PANTHER" id="PTHR43595:SF2">
    <property type="entry name" value="SMALL RIBOSOMAL SUBUNIT PROTEIN MS42"/>
    <property type="match status" value="1"/>
</dbReference>
<dbReference type="AlphaFoldDB" id="A0A9E2LDY8"/>
<dbReference type="SUPFAM" id="SSF46609">
    <property type="entry name" value="Fe,Mn superoxide dismutase (SOD), N-terminal domain"/>
    <property type="match status" value="1"/>
</dbReference>
<evidence type="ECO:0000256" key="5">
    <source>
        <dbReference type="PIRSR" id="PIRSR000349-1"/>
    </source>
</evidence>
<dbReference type="Gene3D" id="3.55.40.20">
    <property type="entry name" value="Iron/manganese superoxide dismutase, C-terminal domain"/>
    <property type="match status" value="1"/>
</dbReference>
<dbReference type="PANTHER" id="PTHR43595">
    <property type="entry name" value="37S RIBOSOMAL PROTEIN S26, MITOCHONDRIAL"/>
    <property type="match status" value="1"/>
</dbReference>
<dbReference type="InterPro" id="IPR019831">
    <property type="entry name" value="Mn/Fe_SOD_N"/>
</dbReference>
<evidence type="ECO:0000256" key="3">
    <source>
        <dbReference type="ARBA" id="ARBA00022723"/>
    </source>
</evidence>
<dbReference type="EC" id="1.15.1.1" evidence="2 6"/>
<dbReference type="GO" id="GO:0004784">
    <property type="term" value="F:superoxide dismutase activity"/>
    <property type="evidence" value="ECO:0007669"/>
    <property type="project" value="UniProtKB-EC"/>
</dbReference>
<reference evidence="9" key="2">
    <citation type="submission" date="2021-04" db="EMBL/GenBank/DDBJ databases">
        <authorList>
            <person name="Gilroy R."/>
        </authorList>
    </citation>
    <scope>NUCLEOTIDE SEQUENCE</scope>
    <source>
        <strain evidence="9">G3-2149</strain>
    </source>
</reference>
<dbReference type="InterPro" id="IPR019832">
    <property type="entry name" value="Mn/Fe_SOD_C"/>
</dbReference>
<dbReference type="EMBL" id="JAHLFU010000263">
    <property type="protein sequence ID" value="MBU3854648.1"/>
    <property type="molecule type" value="Genomic_DNA"/>
</dbReference>
<feature type="domain" description="Manganese/iron superoxide dismutase C-terminal" evidence="8">
    <location>
        <begin position="96"/>
        <end position="197"/>
    </location>
</feature>
<reference evidence="9" key="1">
    <citation type="journal article" date="2021" name="PeerJ">
        <title>Extensive microbial diversity within the chicken gut microbiome revealed by metagenomics and culture.</title>
        <authorList>
            <person name="Gilroy R."/>
            <person name="Ravi A."/>
            <person name="Getino M."/>
            <person name="Pursley I."/>
            <person name="Horton D.L."/>
            <person name="Alikhan N.F."/>
            <person name="Baker D."/>
            <person name="Gharbi K."/>
            <person name="Hall N."/>
            <person name="Watson M."/>
            <person name="Adriaenssens E.M."/>
            <person name="Foster-Nyarko E."/>
            <person name="Jarju S."/>
            <person name="Secka A."/>
            <person name="Antonio M."/>
            <person name="Oren A."/>
            <person name="Chaudhuri R.R."/>
            <person name="La Ragione R."/>
            <person name="Hildebrand F."/>
            <person name="Pallen M.J."/>
        </authorList>
    </citation>
    <scope>NUCLEOTIDE SEQUENCE</scope>
    <source>
        <strain evidence="9">G3-2149</strain>
    </source>
</reference>
<dbReference type="PIRSF" id="PIRSF000349">
    <property type="entry name" value="SODismutase"/>
    <property type="match status" value="1"/>
</dbReference>
<gene>
    <name evidence="9" type="ORF">H9789_12705</name>
</gene>
<feature type="binding site" evidence="5">
    <location>
        <position position="168"/>
    </location>
    <ligand>
        <name>Mn(2+)</name>
        <dbReference type="ChEBI" id="CHEBI:29035"/>
    </ligand>
</feature>